<dbReference type="GO" id="GO:0017111">
    <property type="term" value="F:ribonucleoside triphosphate phosphatase activity"/>
    <property type="evidence" value="ECO:0007669"/>
    <property type="project" value="TreeGrafter"/>
</dbReference>
<evidence type="ECO:0000256" key="6">
    <source>
        <dbReference type="PIRSR" id="PIRSR600407-1"/>
    </source>
</evidence>
<evidence type="ECO:0000256" key="3">
    <source>
        <dbReference type="ARBA" id="ARBA00022801"/>
    </source>
</evidence>
<accession>A0AAD5V920</accession>
<dbReference type="Pfam" id="PF01150">
    <property type="entry name" value="GDA1_CD39"/>
    <property type="match status" value="1"/>
</dbReference>
<organism evidence="9 10">
    <name type="scientific">Meripilus lineatus</name>
    <dbReference type="NCBI Taxonomy" id="2056292"/>
    <lineage>
        <taxon>Eukaryota</taxon>
        <taxon>Fungi</taxon>
        <taxon>Dikarya</taxon>
        <taxon>Basidiomycota</taxon>
        <taxon>Agaricomycotina</taxon>
        <taxon>Agaricomycetes</taxon>
        <taxon>Polyporales</taxon>
        <taxon>Meripilaceae</taxon>
        <taxon>Meripilus</taxon>
    </lineage>
</organism>
<dbReference type="PANTHER" id="PTHR11782">
    <property type="entry name" value="ADENOSINE/GUANOSINE DIPHOSPHATASE"/>
    <property type="match status" value="1"/>
</dbReference>
<reference evidence="9" key="1">
    <citation type="submission" date="2022-07" db="EMBL/GenBank/DDBJ databases">
        <title>Genome Sequence of Physisporinus lineatus.</title>
        <authorList>
            <person name="Buettner E."/>
        </authorList>
    </citation>
    <scope>NUCLEOTIDE SEQUENCE</scope>
    <source>
        <strain evidence="9">VT162</strain>
    </source>
</reference>
<dbReference type="GO" id="GO:0005524">
    <property type="term" value="F:ATP binding"/>
    <property type="evidence" value="ECO:0007669"/>
    <property type="project" value="UniProtKB-KW"/>
</dbReference>
<dbReference type="InterPro" id="IPR000407">
    <property type="entry name" value="GDA1_CD39_NTPase"/>
</dbReference>
<proteinExistence type="inferred from homology"/>
<evidence type="ECO:0000256" key="4">
    <source>
        <dbReference type="ARBA" id="ARBA00037742"/>
    </source>
</evidence>
<dbReference type="Gene3D" id="3.30.420.40">
    <property type="match status" value="1"/>
</dbReference>
<protein>
    <recommendedName>
        <fullName evidence="5">guanosine-diphosphatase</fullName>
        <ecNumber evidence="5">3.6.1.42</ecNumber>
    </recommendedName>
</protein>
<dbReference type="GO" id="GO:0000139">
    <property type="term" value="C:Golgi membrane"/>
    <property type="evidence" value="ECO:0007669"/>
    <property type="project" value="UniProtKB-SubCell"/>
</dbReference>
<dbReference type="EC" id="3.6.1.42" evidence="5"/>
<dbReference type="GO" id="GO:0045134">
    <property type="term" value="F:UDP phosphatase activity"/>
    <property type="evidence" value="ECO:0007669"/>
    <property type="project" value="TreeGrafter"/>
</dbReference>
<dbReference type="Gene3D" id="3.30.420.150">
    <property type="entry name" value="Exopolyphosphatase. Domain 2"/>
    <property type="match status" value="1"/>
</dbReference>
<keyword evidence="7" id="KW-0547">Nucleotide-binding</keyword>
<evidence type="ECO:0000313" key="10">
    <source>
        <dbReference type="Proteomes" id="UP001212997"/>
    </source>
</evidence>
<evidence type="ECO:0000256" key="8">
    <source>
        <dbReference type="RuleBase" id="RU003833"/>
    </source>
</evidence>
<dbReference type="PANTHER" id="PTHR11782:SF83">
    <property type="entry name" value="GUANOSINE-DIPHOSPHATASE"/>
    <property type="match status" value="1"/>
</dbReference>
<dbReference type="PROSITE" id="PS01238">
    <property type="entry name" value="GDA1_CD39_NTPASE"/>
    <property type="match status" value="1"/>
</dbReference>
<dbReference type="AlphaFoldDB" id="A0AAD5V920"/>
<feature type="binding site" evidence="7">
    <location>
        <begin position="154"/>
        <end position="158"/>
    </location>
    <ligand>
        <name>ATP</name>
        <dbReference type="ChEBI" id="CHEBI:30616"/>
    </ligand>
</feature>
<sequence>MIDAGSTGSRIHIYKFNNCGASPSYEYEVFKQVHPGLSSYKGKPVEAATSLDTLLDEAVKVVPVNLQKCTPVAVKATAGLRLLGKEESDEILEAVRKRLLEKYPFSLPQKDPVVIMEGKDEGVYAWITANYLLNTIRADSPADTTPYAVLDLGGASTQIVFEPTFDMSKPDNTLEEGEHKYDLKFWRKRDYVLVNQHSYLGYGLMHARKSVHRLVEFMSSFQKQGKDGTVANPCLAKGTQRLVTIEDENQVSKNVTMSGGDVGSYEACNRVIELVMAKDTICEVKPCSFNGVYQPSLLETFPTGKILLLSYFYDRIRPLIPSDSKTPIHISNIATLATQVCEGKSSWKKHWGDDDALMEELEGRPEYCLDLTFMNALLRLGYEFSSNRAVELGKQIDGTELGWCLGATIAMVGADLKCRV</sequence>
<evidence type="ECO:0000256" key="1">
    <source>
        <dbReference type="ARBA" id="ARBA00004323"/>
    </source>
</evidence>
<feature type="active site" description="Proton acceptor" evidence="6">
    <location>
        <position position="121"/>
    </location>
</feature>
<comment type="similarity">
    <text evidence="2 8">Belongs to the GDA1/CD39 NTPase family.</text>
</comment>
<dbReference type="EMBL" id="JANAWD010000050">
    <property type="protein sequence ID" value="KAJ3489235.1"/>
    <property type="molecule type" value="Genomic_DNA"/>
</dbReference>
<evidence type="ECO:0000256" key="2">
    <source>
        <dbReference type="ARBA" id="ARBA00009283"/>
    </source>
</evidence>
<dbReference type="GO" id="GO:0006487">
    <property type="term" value="P:protein N-linked glycosylation"/>
    <property type="evidence" value="ECO:0007669"/>
    <property type="project" value="TreeGrafter"/>
</dbReference>
<dbReference type="GO" id="GO:0004382">
    <property type="term" value="F:GDP phosphatase activity"/>
    <property type="evidence" value="ECO:0007669"/>
    <property type="project" value="UniProtKB-EC"/>
</dbReference>
<gene>
    <name evidence="9" type="ORF">NLI96_g2297</name>
</gene>
<name>A0AAD5V920_9APHY</name>
<evidence type="ECO:0000256" key="5">
    <source>
        <dbReference type="ARBA" id="ARBA00038903"/>
    </source>
</evidence>
<evidence type="ECO:0000313" key="9">
    <source>
        <dbReference type="EMBL" id="KAJ3489235.1"/>
    </source>
</evidence>
<comment type="subcellular location">
    <subcellularLocation>
        <location evidence="1">Golgi apparatus membrane</location>
        <topology evidence="1">Single-pass type II membrane protein</topology>
    </subcellularLocation>
</comment>
<keyword evidence="7" id="KW-0067">ATP-binding</keyword>
<keyword evidence="10" id="KW-1185">Reference proteome</keyword>
<comment type="caution">
    <text evidence="9">The sequence shown here is derived from an EMBL/GenBank/DDBJ whole genome shotgun (WGS) entry which is preliminary data.</text>
</comment>
<evidence type="ECO:0000256" key="7">
    <source>
        <dbReference type="PIRSR" id="PIRSR600407-2"/>
    </source>
</evidence>
<keyword evidence="3 8" id="KW-0378">Hydrolase</keyword>
<dbReference type="Proteomes" id="UP001212997">
    <property type="component" value="Unassembled WGS sequence"/>
</dbReference>
<comment type="function">
    <text evidence="4">After transfer of sugars to endogenous macromolecular acceptors, the enzyme converts nucleoside diphosphates to nucleoside monophosphates which in turn exit the Golgi lumen in a coupled antiporter reaction, allowing entry of additional nucleotide sugar from the cytosol.</text>
</comment>
<dbReference type="CDD" id="cd24040">
    <property type="entry name" value="ASKHA_NBD_GDA1"/>
    <property type="match status" value="1"/>
</dbReference>
<dbReference type="GO" id="GO:0009134">
    <property type="term" value="P:nucleoside diphosphate catabolic process"/>
    <property type="evidence" value="ECO:0007669"/>
    <property type="project" value="TreeGrafter"/>
</dbReference>